<feature type="domain" description="Bridge-like lipid transfer protein family member 1 N-terminal" evidence="3">
    <location>
        <begin position="11"/>
        <end position="323"/>
    </location>
</feature>
<evidence type="ECO:0000313" key="5">
    <source>
        <dbReference type="Proteomes" id="UP000507470"/>
    </source>
</evidence>
<keyword evidence="5" id="KW-1185">Reference proteome</keyword>
<organism evidence="4 5">
    <name type="scientific">Mytilus coruscus</name>
    <name type="common">Sea mussel</name>
    <dbReference type="NCBI Taxonomy" id="42192"/>
    <lineage>
        <taxon>Eukaryota</taxon>
        <taxon>Metazoa</taxon>
        <taxon>Spiralia</taxon>
        <taxon>Lophotrochozoa</taxon>
        <taxon>Mollusca</taxon>
        <taxon>Bivalvia</taxon>
        <taxon>Autobranchia</taxon>
        <taxon>Pteriomorphia</taxon>
        <taxon>Mytilida</taxon>
        <taxon>Mytiloidea</taxon>
        <taxon>Mytilidae</taxon>
        <taxon>Mytilinae</taxon>
        <taxon>Mytilus</taxon>
    </lineage>
</organism>
<accession>A0A6J8BBC5</accession>
<dbReference type="InterPro" id="IPR033616">
    <property type="entry name" value="BLTP1"/>
</dbReference>
<evidence type="ECO:0000313" key="4">
    <source>
        <dbReference type="EMBL" id="CAC5380913.1"/>
    </source>
</evidence>
<dbReference type="GO" id="GO:0048488">
    <property type="term" value="P:synaptic vesicle endocytosis"/>
    <property type="evidence" value="ECO:0007669"/>
    <property type="project" value="TreeGrafter"/>
</dbReference>
<dbReference type="EMBL" id="CACVKT020002955">
    <property type="protein sequence ID" value="CAC5380913.1"/>
    <property type="molecule type" value="Genomic_DNA"/>
</dbReference>
<evidence type="ECO:0000259" key="3">
    <source>
        <dbReference type="Pfam" id="PF20413"/>
    </source>
</evidence>
<keyword evidence="2 4" id="KW-0812">Transmembrane</keyword>
<dbReference type="InterPro" id="IPR047104">
    <property type="entry name" value="BLTP1_N"/>
</dbReference>
<evidence type="ECO:0000256" key="2">
    <source>
        <dbReference type="SAM" id="Phobius"/>
    </source>
</evidence>
<protein>
    <submittedName>
        <fullName evidence="4">Transmembrane protein KIAA1109 homolog,Transmembrane protein KIAA1109</fullName>
    </submittedName>
</protein>
<name>A0A6J8BBC5_MYTCO</name>
<feature type="transmembrane region" description="Helical" evidence="2">
    <location>
        <begin position="31"/>
        <end position="50"/>
    </location>
</feature>
<feature type="compositionally biased region" description="Basic and acidic residues" evidence="1">
    <location>
        <begin position="169"/>
        <end position="184"/>
    </location>
</feature>
<dbReference type="Pfam" id="PF20413">
    <property type="entry name" value="BLTP1_N"/>
    <property type="match status" value="2"/>
</dbReference>
<dbReference type="PANTHER" id="PTHR31640:SF1">
    <property type="entry name" value="BRIDGE-LIKE LIPID TRANSFER PROTEIN FAMILY MEMBER 1"/>
    <property type="match status" value="1"/>
</dbReference>
<keyword evidence="2" id="KW-1133">Transmembrane helix</keyword>
<dbReference type="Proteomes" id="UP000507470">
    <property type="component" value="Unassembled WGS sequence"/>
</dbReference>
<dbReference type="OrthoDB" id="10051416at2759"/>
<dbReference type="PANTHER" id="PTHR31640">
    <property type="entry name" value="TRANSMEMBRANE PROTEIN KIAA1109"/>
    <property type="match status" value="1"/>
</dbReference>
<gene>
    <name evidence="4" type="ORF">MCOR_16838</name>
</gene>
<dbReference type="AlphaFoldDB" id="A0A6J8BBC5"/>
<feature type="domain" description="Bridge-like lipid transfer protein family member 1 N-terminal" evidence="3">
    <location>
        <begin position="326"/>
        <end position="548"/>
    </location>
</feature>
<keyword evidence="2" id="KW-0472">Membrane</keyword>
<evidence type="ECO:0000256" key="1">
    <source>
        <dbReference type="SAM" id="MobiDB-lite"/>
    </source>
</evidence>
<dbReference type="GO" id="GO:0098793">
    <property type="term" value="C:presynapse"/>
    <property type="evidence" value="ECO:0007669"/>
    <property type="project" value="GOC"/>
</dbReference>
<feature type="region of interest" description="Disordered" evidence="1">
    <location>
        <begin position="164"/>
        <end position="184"/>
    </location>
</feature>
<reference evidence="4 5" key="1">
    <citation type="submission" date="2020-06" db="EMBL/GenBank/DDBJ databases">
        <authorList>
            <person name="Li R."/>
            <person name="Bekaert M."/>
        </authorList>
    </citation>
    <scope>NUCLEOTIDE SEQUENCE [LARGE SCALE GENOMIC DNA]</scope>
    <source>
        <strain evidence="5">wild</strain>
    </source>
</reference>
<sequence>MLSLEVDLKNNTEKGPNLIQDIQDQLSDSKWYWFFLSIVLAQIWVIYLTFYNSRVVGLILTAVINRFTNFGHIRLGSLSFSVLSGKIMFRDVHLITEDFTMRIQNGWIIFKWWRPFIPKTIKEDLSHMECRVAIFLDDLEVHIYNRSVNYSNLEKLFSGKLDNEDEVQNESKDNNQDNEKKRSVSKKEFMWRDLIPVIKVQINSGRVIFGNHLVPNSMIVKFDDGNFTYTTKPASTPFDILMHDAKGKAENFKIMFVPSPKYHGPVDEPPRNMGEGFVVLQTRNINVHLFMDEPGTVPYEPESVQLADGETVVLRTYPCFGVVAGCADYQAMVPTIEPKPGELRQYKTFEFRMNMYHRSTIDILFTKNSETQAIHMNANPGSYIEMNVPWMIAEEGYVTTVKGQFLLADASTSLQYRSLIECETFEFTVTASYPLTWNDHQDWICDFIACKATVFLIFHLKHFFKDLMEDWSSEERPDIFHFVPYTWTINLIIKEFELVLLTNEYNWIDTTSTQTENAHIAFAGQTLELSLVLPYTDYLPSTVHIGLVIKVSRNNIIENKYFLFLALF</sequence>
<proteinExistence type="predicted"/>